<evidence type="ECO:0000256" key="4">
    <source>
        <dbReference type="ARBA" id="ARBA00022833"/>
    </source>
</evidence>
<feature type="region of interest" description="Disordered" evidence="6">
    <location>
        <begin position="413"/>
        <end position="440"/>
    </location>
</feature>
<evidence type="ECO:0000256" key="6">
    <source>
        <dbReference type="SAM" id="MobiDB-lite"/>
    </source>
</evidence>
<dbReference type="EMBL" id="REGN01007070">
    <property type="protein sequence ID" value="RNA07371.1"/>
    <property type="molecule type" value="Genomic_DNA"/>
</dbReference>
<dbReference type="InterPro" id="IPR052035">
    <property type="entry name" value="ZnF_BED_domain_contain"/>
</dbReference>
<dbReference type="OrthoDB" id="2389127at2759"/>
<evidence type="ECO:0008006" key="9">
    <source>
        <dbReference type="Google" id="ProtNLM"/>
    </source>
</evidence>
<keyword evidence="5" id="KW-0539">Nucleus</keyword>
<dbReference type="AlphaFoldDB" id="A0A3M7Q8S2"/>
<sequence>MPRTRRNNRVPESASTNVLPSTSNNRPNTRNLEKVNKVLEAGMRGVFQKIVFSIENETREFSPVLSFYKTNTVFNSEPLESVPFKCLLCAIAELKNPFLRQMLTFKLPCRDTFMNSVLPKIKDLIHKKIEEKLKEAKCVCLITDFWSNTLNSQYLALACSIVYSNFQKEIRVVGMVNTNSSSNAESIKSCVEQIINQFEFDKTKIVAVVCDEAPEAIENDEELSNQFIITPDNMDNEIQAIVDENEQLNFEDETDSDDSDYQPLDGENESINELDYESESNSDRENEDDIYLNEASNNHDIINFINIELGTNSVPKYQCTAHKLNLALSQFASNLKILHPLYTISILSQKRDWHIEANEFTGEKKKLVKLESFEETVSFILKDKTSNVQLSQPQNSTPSSSSARNENRSLMALLTNRDGKPVRKNRFETGSKENRFEDGT</sequence>
<organism evidence="7 8">
    <name type="scientific">Brachionus plicatilis</name>
    <name type="common">Marine rotifer</name>
    <name type="synonym">Brachionus muelleri</name>
    <dbReference type="NCBI Taxonomy" id="10195"/>
    <lineage>
        <taxon>Eukaryota</taxon>
        <taxon>Metazoa</taxon>
        <taxon>Spiralia</taxon>
        <taxon>Gnathifera</taxon>
        <taxon>Rotifera</taxon>
        <taxon>Eurotatoria</taxon>
        <taxon>Monogononta</taxon>
        <taxon>Pseudotrocha</taxon>
        <taxon>Ploima</taxon>
        <taxon>Brachionidae</taxon>
        <taxon>Brachionus</taxon>
    </lineage>
</organism>
<dbReference type="PANTHER" id="PTHR46481">
    <property type="entry name" value="ZINC FINGER BED DOMAIN-CONTAINING PROTEIN 4"/>
    <property type="match status" value="1"/>
</dbReference>
<proteinExistence type="predicted"/>
<dbReference type="SUPFAM" id="SSF53098">
    <property type="entry name" value="Ribonuclease H-like"/>
    <property type="match status" value="1"/>
</dbReference>
<gene>
    <name evidence="7" type="ORF">BpHYR1_034012</name>
</gene>
<evidence type="ECO:0000313" key="8">
    <source>
        <dbReference type="Proteomes" id="UP000276133"/>
    </source>
</evidence>
<keyword evidence="3" id="KW-0863">Zinc-finger</keyword>
<feature type="region of interest" description="Disordered" evidence="6">
    <location>
        <begin position="1"/>
        <end position="29"/>
    </location>
</feature>
<evidence type="ECO:0000256" key="1">
    <source>
        <dbReference type="ARBA" id="ARBA00004123"/>
    </source>
</evidence>
<feature type="region of interest" description="Disordered" evidence="6">
    <location>
        <begin position="251"/>
        <end position="286"/>
    </location>
</feature>
<feature type="non-terminal residue" evidence="7">
    <location>
        <position position="440"/>
    </location>
</feature>
<feature type="compositionally biased region" description="Basic and acidic residues" evidence="6">
    <location>
        <begin position="417"/>
        <end position="440"/>
    </location>
</feature>
<dbReference type="InterPro" id="IPR012337">
    <property type="entry name" value="RNaseH-like_sf"/>
</dbReference>
<evidence type="ECO:0000256" key="2">
    <source>
        <dbReference type="ARBA" id="ARBA00022723"/>
    </source>
</evidence>
<keyword evidence="2" id="KW-0479">Metal-binding</keyword>
<keyword evidence="8" id="KW-1185">Reference proteome</keyword>
<dbReference type="Proteomes" id="UP000276133">
    <property type="component" value="Unassembled WGS sequence"/>
</dbReference>
<evidence type="ECO:0000256" key="3">
    <source>
        <dbReference type="ARBA" id="ARBA00022771"/>
    </source>
</evidence>
<protein>
    <recommendedName>
        <fullName evidence="9">Zinc finger BED domain-containing 1-like</fullName>
    </recommendedName>
</protein>
<name>A0A3M7Q8S2_BRAPC</name>
<dbReference type="GO" id="GO:0005634">
    <property type="term" value="C:nucleus"/>
    <property type="evidence" value="ECO:0007669"/>
    <property type="project" value="UniProtKB-SubCell"/>
</dbReference>
<comment type="caution">
    <text evidence="7">The sequence shown here is derived from an EMBL/GenBank/DDBJ whole genome shotgun (WGS) entry which is preliminary data.</text>
</comment>
<feature type="compositionally biased region" description="Polar residues" evidence="6">
    <location>
        <begin position="13"/>
        <end position="29"/>
    </location>
</feature>
<evidence type="ECO:0000313" key="7">
    <source>
        <dbReference type="EMBL" id="RNA07371.1"/>
    </source>
</evidence>
<dbReference type="PANTHER" id="PTHR46481:SF10">
    <property type="entry name" value="ZINC FINGER BED DOMAIN-CONTAINING PROTEIN 39"/>
    <property type="match status" value="1"/>
</dbReference>
<accession>A0A3M7Q8S2</accession>
<evidence type="ECO:0000256" key="5">
    <source>
        <dbReference type="ARBA" id="ARBA00023242"/>
    </source>
</evidence>
<dbReference type="GO" id="GO:0008270">
    <property type="term" value="F:zinc ion binding"/>
    <property type="evidence" value="ECO:0007669"/>
    <property type="project" value="UniProtKB-KW"/>
</dbReference>
<reference evidence="7 8" key="1">
    <citation type="journal article" date="2018" name="Sci. Rep.">
        <title>Genomic signatures of local adaptation to the degree of environmental predictability in rotifers.</title>
        <authorList>
            <person name="Franch-Gras L."/>
            <person name="Hahn C."/>
            <person name="Garcia-Roger E.M."/>
            <person name="Carmona M.J."/>
            <person name="Serra M."/>
            <person name="Gomez A."/>
        </authorList>
    </citation>
    <scope>NUCLEOTIDE SEQUENCE [LARGE SCALE GENOMIC DNA]</scope>
    <source>
        <strain evidence="7">HYR1</strain>
    </source>
</reference>
<comment type="subcellular location">
    <subcellularLocation>
        <location evidence="1">Nucleus</location>
    </subcellularLocation>
</comment>
<keyword evidence="4" id="KW-0862">Zinc</keyword>